<dbReference type="InterPro" id="IPR027417">
    <property type="entry name" value="P-loop_NTPase"/>
</dbReference>
<name>A0ABM8BS18_9MOLU</name>
<keyword evidence="3 5" id="KW-0067">ATP-binding</keyword>
<evidence type="ECO:0000256" key="3">
    <source>
        <dbReference type="ARBA" id="ARBA00022840"/>
    </source>
</evidence>
<dbReference type="PROSITE" id="PS00871">
    <property type="entry name" value="CLPAB_2"/>
    <property type="match status" value="1"/>
</dbReference>
<dbReference type="SMART" id="SM01086">
    <property type="entry name" value="ClpB_D2-small"/>
    <property type="match status" value="1"/>
</dbReference>
<evidence type="ECO:0000256" key="2">
    <source>
        <dbReference type="ARBA" id="ARBA00022741"/>
    </source>
</evidence>
<dbReference type="PROSITE" id="PS00870">
    <property type="entry name" value="CLPAB_1"/>
    <property type="match status" value="1"/>
</dbReference>
<dbReference type="Pfam" id="PF10431">
    <property type="entry name" value="ClpB_D2-small"/>
    <property type="match status" value="1"/>
</dbReference>
<feature type="domain" description="Clp ATPase C-terminal" evidence="8">
    <location>
        <begin position="615"/>
        <end position="706"/>
    </location>
</feature>
<dbReference type="CDD" id="cd19499">
    <property type="entry name" value="RecA-like_ClpB_Hsp104-like"/>
    <property type="match status" value="1"/>
</dbReference>
<dbReference type="Gene3D" id="3.40.50.300">
    <property type="entry name" value="P-loop containing nucleotide triphosphate hydrolases"/>
    <property type="match status" value="3"/>
</dbReference>
<feature type="domain" description="AAA+ ATPase" evidence="7">
    <location>
        <begin position="53"/>
        <end position="198"/>
    </location>
</feature>
<keyword evidence="2 5" id="KW-0547">Nucleotide-binding</keyword>
<dbReference type="Gene3D" id="1.10.8.60">
    <property type="match status" value="1"/>
</dbReference>
<dbReference type="CDD" id="cd00009">
    <property type="entry name" value="AAA"/>
    <property type="match status" value="1"/>
</dbReference>
<dbReference type="PANTHER" id="PTHR11638">
    <property type="entry name" value="ATP-DEPENDENT CLP PROTEASE"/>
    <property type="match status" value="1"/>
</dbReference>
<evidence type="ECO:0000256" key="4">
    <source>
        <dbReference type="ARBA" id="ARBA00023186"/>
    </source>
</evidence>
<keyword evidence="4 5" id="KW-0143">Chaperone</keyword>
<dbReference type="InterPro" id="IPR003959">
    <property type="entry name" value="ATPase_AAA_core"/>
</dbReference>
<evidence type="ECO:0000259" key="8">
    <source>
        <dbReference type="SMART" id="SM01086"/>
    </source>
</evidence>
<dbReference type="Pfam" id="PF17871">
    <property type="entry name" value="AAA_lid_9"/>
    <property type="match status" value="1"/>
</dbReference>
<keyword evidence="1" id="KW-0677">Repeat</keyword>
<dbReference type="InterPro" id="IPR050130">
    <property type="entry name" value="ClpA_ClpB"/>
</dbReference>
<proteinExistence type="inferred from homology"/>
<evidence type="ECO:0000313" key="9">
    <source>
        <dbReference type="EMBL" id="BDT02575.1"/>
    </source>
</evidence>
<dbReference type="EMBL" id="AP026933">
    <property type="protein sequence ID" value="BDT02575.1"/>
    <property type="molecule type" value="Genomic_DNA"/>
</dbReference>
<dbReference type="PRINTS" id="PR00300">
    <property type="entry name" value="CLPPROTEASEA"/>
</dbReference>
<dbReference type="Pfam" id="PF07724">
    <property type="entry name" value="AAA_2"/>
    <property type="match status" value="1"/>
</dbReference>
<protein>
    <submittedName>
        <fullName evidence="9">Chaperone protein ClpB</fullName>
    </submittedName>
</protein>
<evidence type="ECO:0000313" key="10">
    <source>
        <dbReference type="Proteomes" id="UP001163387"/>
    </source>
</evidence>
<gene>
    <name evidence="9" type="ORF">SHM_02210</name>
</gene>
<keyword evidence="6" id="KW-0175">Coiled coil</keyword>
<dbReference type="InterPro" id="IPR003593">
    <property type="entry name" value="AAA+_ATPase"/>
</dbReference>
<comment type="similarity">
    <text evidence="5">Belongs to the ClpA/ClpB family.</text>
</comment>
<evidence type="ECO:0000256" key="6">
    <source>
        <dbReference type="SAM" id="Coils"/>
    </source>
</evidence>
<dbReference type="InterPro" id="IPR001270">
    <property type="entry name" value="ClpA/B"/>
</dbReference>
<dbReference type="InterPro" id="IPR019489">
    <property type="entry name" value="Clp_ATPase_C"/>
</dbReference>
<dbReference type="InterPro" id="IPR041546">
    <property type="entry name" value="ClpA/ClpB_AAA_lid"/>
</dbReference>
<organism evidence="9 10">
    <name type="scientific">Spiroplasma ixodetis</name>
    <dbReference type="NCBI Taxonomy" id="2141"/>
    <lineage>
        <taxon>Bacteria</taxon>
        <taxon>Bacillati</taxon>
        <taxon>Mycoplasmatota</taxon>
        <taxon>Mollicutes</taxon>
        <taxon>Entomoplasmatales</taxon>
        <taxon>Spiroplasmataceae</taxon>
        <taxon>Spiroplasma</taxon>
    </lineage>
</organism>
<dbReference type="PANTHER" id="PTHR11638:SF18">
    <property type="entry name" value="HEAT SHOCK PROTEIN 104"/>
    <property type="match status" value="1"/>
</dbReference>
<dbReference type="Proteomes" id="UP001163387">
    <property type="component" value="Chromosome"/>
</dbReference>
<reference evidence="9 10" key="1">
    <citation type="journal article" date="2022" name="Front. Microbiol.">
        <title>Male-killing mechanisms vary between Spiroplasma species.</title>
        <authorList>
            <person name="Arai H."/>
            <person name="Inoue M."/>
            <person name="Kageyama D."/>
        </authorList>
    </citation>
    <scope>NUCLEOTIDE SEQUENCE [LARGE SCALE GENOMIC DNA]</scope>
    <source>
        <strain evidence="10">sHm</strain>
    </source>
</reference>
<dbReference type="SMART" id="SM00382">
    <property type="entry name" value="AAA"/>
    <property type="match status" value="2"/>
</dbReference>
<sequence length="713" mass="80963">MQLNEIPNYSNDPKILDKFARNLIVQAKTGKMDPIIGRDEDIRKVEEILSRKTKNNPVLIGLPGIGKTAIIEGLAQRIVRGDVPSNLKDKIIYELDMGALIAGAKFQGEFEERLKAVINQIKNSNGKIILFIDELHLIVGAGRTQGSMDASNLLKPMLARGELRCIGATTLDEYRQYIEKDAALERRFRKMIIKEPTTEDTTAILRGLKERFEAYHGVKIHDSALREAVYLSNKYINDRYLPDKAIDLIDEACASIKTEIASVPSDLDDIRRKVLQLKIEQAALSKEKDENSQTRLIEVDKQLKTKKNTLQQLEDKWIKEKSALDHITSLKNKLENAKSELELYQLSGNFTKAGELQYSIIPNLEKELKDSENIKKDNPLLREDVTSEDIAKVVAKWTGIPVTRLLATEKEKLLKLPLTLNTRIKGQSNALQLVSDALIRARAGIKDPNRPIGSFIFLGPTGVGKTEVARTLADILFDSEKNMVRIDMSEFMEKHAVSKLLGSPPGYVGYENGGQLTEKVRRNPYSIILFDEIEKAHPEVLNILLQILDEGRITDSHGLLIDFKNTIIIMTSNLGSQELLSGKDNSKEQALNILKKSFRPEFINRIDEIIIFNPLSKKVITEIIIKELDTLLLRLRQEKNLQLSYESEVVNKILKDAYDEEYGARPIKRYIQHYIETIIAQAIIKEELIPHKRMVITINKDNMFILSKKIKFN</sequence>
<evidence type="ECO:0000256" key="5">
    <source>
        <dbReference type="RuleBase" id="RU004432"/>
    </source>
</evidence>
<dbReference type="Pfam" id="PF00004">
    <property type="entry name" value="AAA"/>
    <property type="match status" value="1"/>
</dbReference>
<accession>A0ABM8BS18</accession>
<evidence type="ECO:0000259" key="7">
    <source>
        <dbReference type="SMART" id="SM00382"/>
    </source>
</evidence>
<dbReference type="RefSeq" id="WP_281748895.1">
    <property type="nucleotide sequence ID" value="NZ_AP026933.1"/>
</dbReference>
<dbReference type="InterPro" id="IPR028299">
    <property type="entry name" value="ClpA/B_CS2"/>
</dbReference>
<keyword evidence="10" id="KW-1185">Reference proteome</keyword>
<dbReference type="SUPFAM" id="SSF52540">
    <property type="entry name" value="P-loop containing nucleoside triphosphate hydrolases"/>
    <property type="match status" value="2"/>
</dbReference>
<feature type="domain" description="AAA+ ATPase" evidence="7">
    <location>
        <begin position="451"/>
        <end position="616"/>
    </location>
</feature>
<dbReference type="InterPro" id="IPR018368">
    <property type="entry name" value="ClpA/B_CS1"/>
</dbReference>
<evidence type="ECO:0000256" key="1">
    <source>
        <dbReference type="ARBA" id="ARBA00022737"/>
    </source>
</evidence>
<feature type="coiled-coil region" evidence="6">
    <location>
        <begin position="267"/>
        <end position="347"/>
    </location>
</feature>